<dbReference type="GO" id="GO:0012505">
    <property type="term" value="C:endomembrane system"/>
    <property type="evidence" value="ECO:0007669"/>
    <property type="project" value="UniProtKB-SubCell"/>
</dbReference>
<feature type="transmembrane region" description="Helical" evidence="5">
    <location>
        <begin position="6"/>
        <end position="29"/>
    </location>
</feature>
<feature type="transmembrane region" description="Helical" evidence="5">
    <location>
        <begin position="206"/>
        <end position="228"/>
    </location>
</feature>
<dbReference type="GO" id="GO:0005886">
    <property type="term" value="C:plasma membrane"/>
    <property type="evidence" value="ECO:0007669"/>
    <property type="project" value="TreeGrafter"/>
</dbReference>
<comment type="subcellular location">
    <subcellularLocation>
        <location evidence="1">Endomembrane system</location>
        <topology evidence="1">Multi-pass membrane protein</topology>
    </subcellularLocation>
</comment>
<dbReference type="GO" id="GO:0035435">
    <property type="term" value="P:phosphate ion transmembrane transport"/>
    <property type="evidence" value="ECO:0007669"/>
    <property type="project" value="TreeGrafter"/>
</dbReference>
<feature type="transmembrane region" description="Helical" evidence="5">
    <location>
        <begin position="234"/>
        <end position="257"/>
    </location>
</feature>
<feature type="transmembrane region" description="Helical" evidence="5">
    <location>
        <begin position="169"/>
        <end position="194"/>
    </location>
</feature>
<comment type="caution">
    <text evidence="7">The sequence shown here is derived from an EMBL/GenBank/DDBJ whole genome shotgun (WGS) entry which is preliminary data.</text>
</comment>
<dbReference type="GO" id="GO:0061513">
    <property type="term" value="F:glucose 6-phosphate:phosphate antiporter activity"/>
    <property type="evidence" value="ECO:0007669"/>
    <property type="project" value="TreeGrafter"/>
</dbReference>
<dbReference type="Proteomes" id="UP000006457">
    <property type="component" value="Unassembled WGS sequence"/>
</dbReference>
<evidence type="ECO:0000313" key="7">
    <source>
        <dbReference type="EMBL" id="EIJ69179.1"/>
    </source>
</evidence>
<keyword evidence="4 5" id="KW-0472">Membrane</keyword>
<dbReference type="PROSITE" id="PS50850">
    <property type="entry name" value="MFS"/>
    <property type="match status" value="1"/>
</dbReference>
<feature type="transmembrane region" description="Helical" evidence="5">
    <location>
        <begin position="113"/>
        <end position="133"/>
    </location>
</feature>
<dbReference type="InterPro" id="IPR036259">
    <property type="entry name" value="MFS_trans_sf"/>
</dbReference>
<dbReference type="InterPro" id="IPR011701">
    <property type="entry name" value="MFS"/>
</dbReference>
<evidence type="ECO:0000256" key="1">
    <source>
        <dbReference type="ARBA" id="ARBA00004127"/>
    </source>
</evidence>
<keyword evidence="8" id="KW-1185">Reference proteome</keyword>
<dbReference type="PANTHER" id="PTHR43826">
    <property type="entry name" value="GLUCOSE-6-PHOSPHATE EXCHANGER SLC37A4"/>
    <property type="match status" value="1"/>
</dbReference>
<feature type="transmembrane region" description="Helical" evidence="5">
    <location>
        <begin position="145"/>
        <end position="163"/>
    </location>
</feature>
<evidence type="ECO:0000256" key="4">
    <source>
        <dbReference type="ARBA" id="ARBA00023136"/>
    </source>
</evidence>
<evidence type="ECO:0000256" key="5">
    <source>
        <dbReference type="SAM" id="Phobius"/>
    </source>
</evidence>
<keyword evidence="2 5" id="KW-0812">Transmembrane</keyword>
<accession>I3DBT6</accession>
<reference evidence="7 8" key="1">
    <citation type="submission" date="2012-03" db="EMBL/GenBank/DDBJ databases">
        <authorList>
            <person name="Harkins D.M."/>
            <person name="Madupu R."/>
            <person name="Durkin A.S."/>
            <person name="Torralba M."/>
            <person name="Methe B."/>
            <person name="Sutton G.G."/>
            <person name="Nelson K.E."/>
        </authorList>
    </citation>
    <scope>NUCLEOTIDE SEQUENCE [LARGE SCALE GENOMIC DNA]</scope>
    <source>
        <strain evidence="7 8">CCUG 2042</strain>
    </source>
</reference>
<evidence type="ECO:0000256" key="2">
    <source>
        <dbReference type="ARBA" id="ARBA00022692"/>
    </source>
</evidence>
<evidence type="ECO:0000256" key="3">
    <source>
        <dbReference type="ARBA" id="ARBA00022989"/>
    </source>
</evidence>
<organism evidence="7 8">
    <name type="scientific">Pasteurella bettyae CCUG 2042</name>
    <dbReference type="NCBI Taxonomy" id="1095749"/>
    <lineage>
        <taxon>Bacteria</taxon>
        <taxon>Pseudomonadati</taxon>
        <taxon>Pseudomonadota</taxon>
        <taxon>Gammaproteobacteria</taxon>
        <taxon>Pasteurellales</taxon>
        <taxon>Pasteurellaceae</taxon>
        <taxon>Pasteurella</taxon>
    </lineage>
</organism>
<dbReference type="PANTHER" id="PTHR43826:SF3">
    <property type="entry name" value="GLUCOSE-6-PHOSPHATE EXCHANGER SLC37A4"/>
    <property type="match status" value="1"/>
</dbReference>
<gene>
    <name evidence="7" type="primary">uhpC</name>
    <name evidence="7" type="ORF">HMPREF1052_0384</name>
</gene>
<dbReference type="InterPro" id="IPR020846">
    <property type="entry name" value="MFS_dom"/>
</dbReference>
<dbReference type="Pfam" id="PF07690">
    <property type="entry name" value="MFS_1"/>
    <property type="match status" value="1"/>
</dbReference>
<evidence type="ECO:0000259" key="6">
    <source>
        <dbReference type="PROSITE" id="PS50850"/>
    </source>
</evidence>
<dbReference type="InterPro" id="IPR051337">
    <property type="entry name" value="OPA_Antiporter"/>
</dbReference>
<proteinExistence type="predicted"/>
<evidence type="ECO:0000313" key="8">
    <source>
        <dbReference type="Proteomes" id="UP000006457"/>
    </source>
</evidence>
<dbReference type="PATRIC" id="fig|1095749.3.peg.1321"/>
<dbReference type="eggNOG" id="COG2271">
    <property type="taxonomic scope" value="Bacteria"/>
</dbReference>
<dbReference type="Gene3D" id="1.20.1250.20">
    <property type="entry name" value="MFS general substrate transporter like domains"/>
    <property type="match status" value="1"/>
</dbReference>
<name>I3DBT6_9PAST</name>
<dbReference type="SUPFAM" id="SSF103473">
    <property type="entry name" value="MFS general substrate transporter"/>
    <property type="match status" value="1"/>
</dbReference>
<feature type="domain" description="Major facilitator superfamily (MFS) profile" evidence="6">
    <location>
        <begin position="1"/>
        <end position="262"/>
    </location>
</feature>
<feature type="transmembrane region" description="Helical" evidence="5">
    <location>
        <begin position="75"/>
        <end position="93"/>
    </location>
</feature>
<sequence length="267" mass="29490">MTLALSWRYGMIIPGIIAVVVGLGLCVLLRDRPASMGLPTVGEWRNDIAEKEHESEGIGLSTWEILKEYVFKNNIIWALAISYGLVYIVRTGINDWGNLYLTETHGYNLLEANATVAFFEVGGFLGALFAGWGSDKFFNGNRTQMNIIYVVGIISVALALWFIPSDSSLLMSILFFLMGFFIFGPQFLIAMAAAENSHKYASGASTGFVSLFAYIGAAVAGLPLSLIIEKFHWNGFFGSLFIISLVCALLLILVYILQRHRNKMKCS</sequence>
<protein>
    <submittedName>
        <fullName evidence="7">Regulatory protein UhpC</fullName>
    </submittedName>
</protein>
<keyword evidence="3 5" id="KW-1133">Transmembrane helix</keyword>
<dbReference type="EMBL" id="AJSX01000033">
    <property type="protein sequence ID" value="EIJ69179.1"/>
    <property type="molecule type" value="Genomic_DNA"/>
</dbReference>
<dbReference type="AlphaFoldDB" id="I3DBT6"/>